<dbReference type="GO" id="GO:0016614">
    <property type="term" value="F:oxidoreductase activity, acting on CH-OH group of donors"/>
    <property type="evidence" value="ECO:0007669"/>
    <property type="project" value="InterPro"/>
</dbReference>
<dbReference type="OrthoDB" id="269227at2759"/>
<proteinExistence type="inferred from homology"/>
<evidence type="ECO:0000313" key="12">
    <source>
        <dbReference type="Proteomes" id="UP000623467"/>
    </source>
</evidence>
<dbReference type="Pfam" id="PF00732">
    <property type="entry name" value="GMC_oxred_N"/>
    <property type="match status" value="1"/>
</dbReference>
<organism evidence="11 12">
    <name type="scientific">Mycena sanguinolenta</name>
    <dbReference type="NCBI Taxonomy" id="230812"/>
    <lineage>
        <taxon>Eukaryota</taxon>
        <taxon>Fungi</taxon>
        <taxon>Dikarya</taxon>
        <taxon>Basidiomycota</taxon>
        <taxon>Agaricomycotina</taxon>
        <taxon>Agaricomycetes</taxon>
        <taxon>Agaricomycetidae</taxon>
        <taxon>Agaricales</taxon>
        <taxon>Marasmiineae</taxon>
        <taxon>Mycenaceae</taxon>
        <taxon>Mycena</taxon>
    </lineage>
</organism>
<feature type="domain" description="Glucose-methanol-choline oxidoreductase N-terminal" evidence="10">
    <location>
        <begin position="191"/>
        <end position="205"/>
    </location>
</feature>
<protein>
    <submittedName>
        <fullName evidence="11">GMC oxidoreductase</fullName>
    </submittedName>
</protein>
<dbReference type="InterPro" id="IPR012132">
    <property type="entry name" value="GMC_OxRdtase"/>
</dbReference>
<keyword evidence="5 9" id="KW-0274">FAD</keyword>
<comment type="caution">
    <text evidence="11">The sequence shown here is derived from an EMBL/GenBank/DDBJ whole genome shotgun (WGS) entry which is preliminary data.</text>
</comment>
<dbReference type="PIRSF" id="PIRSF000137">
    <property type="entry name" value="Alcohol_oxidase"/>
    <property type="match status" value="1"/>
</dbReference>
<dbReference type="PANTHER" id="PTHR11552">
    <property type="entry name" value="GLUCOSE-METHANOL-CHOLINE GMC OXIDOREDUCTASE"/>
    <property type="match status" value="1"/>
</dbReference>
<keyword evidence="7" id="KW-0325">Glycoprotein</keyword>
<evidence type="ECO:0000313" key="11">
    <source>
        <dbReference type="EMBL" id="KAF7375823.1"/>
    </source>
</evidence>
<comment type="cofactor">
    <cofactor evidence="1 9">
        <name>FAD</name>
        <dbReference type="ChEBI" id="CHEBI:57692"/>
    </cofactor>
</comment>
<dbReference type="SUPFAM" id="SSF54373">
    <property type="entry name" value="FAD-linked reductases, C-terminal domain"/>
    <property type="match status" value="1"/>
</dbReference>
<evidence type="ECO:0000256" key="1">
    <source>
        <dbReference type="ARBA" id="ARBA00001974"/>
    </source>
</evidence>
<evidence type="ECO:0000256" key="3">
    <source>
        <dbReference type="ARBA" id="ARBA00022630"/>
    </source>
</evidence>
<evidence type="ECO:0000256" key="8">
    <source>
        <dbReference type="PIRSR" id="PIRSR000137-1"/>
    </source>
</evidence>
<keyword evidence="6" id="KW-0560">Oxidoreductase</keyword>
<evidence type="ECO:0000256" key="2">
    <source>
        <dbReference type="ARBA" id="ARBA00010790"/>
    </source>
</evidence>
<keyword evidence="12" id="KW-1185">Reference proteome</keyword>
<feature type="active site" description="Proton donor" evidence="8">
    <location>
        <position position="416"/>
    </location>
</feature>
<gene>
    <name evidence="11" type="ORF">MSAN_00472200</name>
</gene>
<dbReference type="EMBL" id="JACAZH010000002">
    <property type="protein sequence ID" value="KAF7375823.1"/>
    <property type="molecule type" value="Genomic_DNA"/>
</dbReference>
<dbReference type="Gene3D" id="3.30.560.10">
    <property type="entry name" value="Glucose Oxidase, domain 3"/>
    <property type="match status" value="1"/>
</dbReference>
<dbReference type="InterPro" id="IPR036188">
    <property type="entry name" value="FAD/NAD-bd_sf"/>
</dbReference>
<evidence type="ECO:0000256" key="6">
    <source>
        <dbReference type="ARBA" id="ARBA00023002"/>
    </source>
</evidence>
<dbReference type="Proteomes" id="UP000623467">
    <property type="component" value="Unassembled WGS sequence"/>
</dbReference>
<reference evidence="11" key="1">
    <citation type="submission" date="2020-05" db="EMBL/GenBank/DDBJ databases">
        <title>Mycena genomes resolve the evolution of fungal bioluminescence.</title>
        <authorList>
            <person name="Tsai I.J."/>
        </authorList>
    </citation>
    <scope>NUCLEOTIDE SEQUENCE</scope>
    <source>
        <strain evidence="11">160909Yilan</strain>
    </source>
</reference>
<dbReference type="InterPro" id="IPR000172">
    <property type="entry name" value="GMC_OxRdtase_N"/>
</dbReference>
<dbReference type="SUPFAM" id="SSF51905">
    <property type="entry name" value="FAD/NAD(P)-binding domain"/>
    <property type="match status" value="1"/>
</dbReference>
<comment type="similarity">
    <text evidence="2">Belongs to the GMC oxidoreductase family.</text>
</comment>
<feature type="binding site" evidence="9">
    <location>
        <begin position="9"/>
        <end position="12"/>
    </location>
    <ligand>
        <name>FAD</name>
        <dbReference type="ChEBI" id="CHEBI:57692"/>
    </ligand>
</feature>
<evidence type="ECO:0000256" key="9">
    <source>
        <dbReference type="PIRSR" id="PIRSR000137-2"/>
    </source>
</evidence>
<evidence type="ECO:0000256" key="4">
    <source>
        <dbReference type="ARBA" id="ARBA00022729"/>
    </source>
</evidence>
<keyword evidence="3" id="KW-0285">Flavoprotein</keyword>
<dbReference type="InterPro" id="IPR007867">
    <property type="entry name" value="GMC_OxRtase_C"/>
</dbReference>
<dbReference type="GO" id="GO:0050660">
    <property type="term" value="F:flavin adenine dinucleotide binding"/>
    <property type="evidence" value="ECO:0007669"/>
    <property type="project" value="InterPro"/>
</dbReference>
<feature type="active site" description="Proton acceptor" evidence="8">
    <location>
        <position position="460"/>
    </location>
</feature>
<sequence>MLGGCTSHNGMVYTRGSAEDYNRWADVTKDPGWSWDSLLPYFFKNEKWTPPADNHDTRGEFNPAVHSTHGVNSVSLSGSRWPIFENQVIQTTREFPEEFPFNLDYNSGEPLGVGWLQSTIGGGKRSSSATSYLGPKFIQRPNLHVLLHAQVSRLVRPQTTKGIVTFGGVEFSQGGSLFTAKATKEIILSAGSIGTPTILLNSGVGDKNALTALGITSVLDLPSVGQNATDQPALFGASWSVNSTQTIDPIEQNATLFHEAYAQWNASRTGPFTNIGTTHIAWTRLDARSPIFENVTDPAAGPTTPHIEILVGAGSGTGAPPTGNSISFSMAMLTPTSRGSITIQSNNPFDPPLIDPGILVTDFDLFAIRESIKRVYRFVEAPVWKDYIIAPTVNLLNMPTDALDEFIRNTSIPAAHMVSTASMSAKDASYGVVNPDLLVKGTSGLRIIDASIIPFIPSAHTQAPTYVVAERGADLIKERWK</sequence>
<evidence type="ECO:0000256" key="7">
    <source>
        <dbReference type="ARBA" id="ARBA00023180"/>
    </source>
</evidence>
<evidence type="ECO:0000256" key="5">
    <source>
        <dbReference type="ARBA" id="ARBA00022827"/>
    </source>
</evidence>
<accession>A0A8H7DKM3</accession>
<evidence type="ECO:0000259" key="10">
    <source>
        <dbReference type="PROSITE" id="PS00624"/>
    </source>
</evidence>
<dbReference type="PROSITE" id="PS00624">
    <property type="entry name" value="GMC_OXRED_2"/>
    <property type="match status" value="1"/>
</dbReference>
<feature type="binding site" evidence="9">
    <location>
        <position position="151"/>
    </location>
    <ligand>
        <name>FAD</name>
        <dbReference type="ChEBI" id="CHEBI:57692"/>
    </ligand>
</feature>
<name>A0A8H7DKM3_9AGAR</name>
<dbReference type="PANTHER" id="PTHR11552:SF201">
    <property type="entry name" value="GLUCOSE-METHANOL-CHOLINE OXIDOREDUCTASE N-TERMINAL DOMAIN-CONTAINING PROTEIN"/>
    <property type="match status" value="1"/>
</dbReference>
<keyword evidence="4" id="KW-0732">Signal</keyword>
<dbReference type="Gene3D" id="3.50.50.60">
    <property type="entry name" value="FAD/NAD(P)-binding domain"/>
    <property type="match status" value="1"/>
</dbReference>
<dbReference type="Pfam" id="PF05199">
    <property type="entry name" value="GMC_oxred_C"/>
    <property type="match status" value="1"/>
</dbReference>
<dbReference type="AlphaFoldDB" id="A0A8H7DKM3"/>